<sequence>MLPAHHRLGVAKVVESGRIGSMDLLGLLKMLDNLKHLKRRGWVDFHVPEPETVACHMYRMAVLTMTIEDSSLDLSRCLRMALIHDLGEAIVGDITPRCGVPSDVKHRMEEKATFSLNLFKFKRLNFFTFPLIEFIFKAMIEICQMVPEVCGNDWLALWREYEEGRTKEANAVKQLDKFDFIAQAFEYEQKYNMDFEEFFESTRNSFNSEPFMTWRDDLLRQRMEWKKVNTISDGTTVDDSDSLLPQEFFN</sequence>
<dbReference type="GO" id="GO:0005737">
    <property type="term" value="C:cytoplasm"/>
    <property type="evidence" value="ECO:0007669"/>
    <property type="project" value="TreeGrafter"/>
</dbReference>
<keyword evidence="15" id="KW-1185">Reference proteome</keyword>
<gene>
    <name evidence="13" type="ORF">DME_LOCUS1349</name>
</gene>
<evidence type="ECO:0000313" key="15">
    <source>
        <dbReference type="Proteomes" id="UP000274756"/>
    </source>
</evidence>
<accession>A0A0N4UGU7</accession>
<dbReference type="PANTHER" id="PTHR11845:SF13">
    <property type="entry name" value="5'-DEOXYNUCLEOTIDASE HDDC2"/>
    <property type="match status" value="1"/>
</dbReference>
<dbReference type="GO" id="GO:0002953">
    <property type="term" value="F:5'-deoxynucleotidase activity"/>
    <property type="evidence" value="ECO:0007669"/>
    <property type="project" value="UniProtKB-EC"/>
</dbReference>
<evidence type="ECO:0000256" key="1">
    <source>
        <dbReference type="ARBA" id="ARBA00001638"/>
    </source>
</evidence>
<evidence type="ECO:0000313" key="14">
    <source>
        <dbReference type="Proteomes" id="UP000038040"/>
    </source>
</evidence>
<dbReference type="PANTHER" id="PTHR11845">
    <property type="entry name" value="5'-DEOXYNUCLEOTIDASE HDDC2"/>
    <property type="match status" value="1"/>
</dbReference>
<keyword evidence="10" id="KW-0378">Hydrolase</keyword>
<name>A0A0N4UGU7_DRAME</name>
<dbReference type="Gene3D" id="1.10.3210.10">
    <property type="entry name" value="Hypothetical protein af1432"/>
    <property type="match status" value="1"/>
</dbReference>
<evidence type="ECO:0000256" key="7">
    <source>
        <dbReference type="ARBA" id="ARBA00012964"/>
    </source>
</evidence>
<dbReference type="Proteomes" id="UP000038040">
    <property type="component" value="Unplaced"/>
</dbReference>
<dbReference type="EMBL" id="UYYG01000019">
    <property type="protein sequence ID" value="VDN51376.1"/>
    <property type="molecule type" value="Genomic_DNA"/>
</dbReference>
<evidence type="ECO:0000256" key="9">
    <source>
        <dbReference type="ARBA" id="ARBA00022723"/>
    </source>
</evidence>
<evidence type="ECO:0000259" key="12">
    <source>
        <dbReference type="SMART" id="SM00471"/>
    </source>
</evidence>
<dbReference type="EC" id="3.1.3.89" evidence="7"/>
<evidence type="ECO:0000313" key="16">
    <source>
        <dbReference type="WBParaSite" id="DME_0000673501-mRNA-1"/>
    </source>
</evidence>
<reference evidence="16" key="1">
    <citation type="submission" date="2017-02" db="UniProtKB">
        <authorList>
            <consortium name="WormBaseParasite"/>
        </authorList>
    </citation>
    <scope>IDENTIFICATION</scope>
</reference>
<comment type="function">
    <text evidence="4">Catalyzes the dephosphorylation of the nucleoside 5'-monophosphates deoxyadenosine monophosphate (dAMP), deoxycytidine monophosphate (dCMP), deoxyguanosine monophosphate (dGMP) and deoxythymidine monophosphate (dTMP).</text>
</comment>
<evidence type="ECO:0000256" key="10">
    <source>
        <dbReference type="ARBA" id="ARBA00022801"/>
    </source>
</evidence>
<feature type="domain" description="HD/PDEase" evidence="12">
    <location>
        <begin position="49"/>
        <end position="190"/>
    </location>
</feature>
<dbReference type="Pfam" id="PF13023">
    <property type="entry name" value="HD_3"/>
    <property type="match status" value="2"/>
</dbReference>
<protein>
    <recommendedName>
        <fullName evidence="8">5'-deoxynucleotidase HDDC2</fullName>
        <ecNumber evidence="7">3.1.3.89</ecNumber>
    </recommendedName>
    <alternativeName>
        <fullName evidence="11">HD domain-containing protein 2</fullName>
    </alternativeName>
</protein>
<dbReference type="SMART" id="SM00471">
    <property type="entry name" value="HDc"/>
    <property type="match status" value="1"/>
</dbReference>
<evidence type="ECO:0000256" key="11">
    <source>
        <dbReference type="ARBA" id="ARBA00032735"/>
    </source>
</evidence>
<evidence type="ECO:0000256" key="4">
    <source>
        <dbReference type="ARBA" id="ARBA00004074"/>
    </source>
</evidence>
<organism evidence="14 16">
    <name type="scientific">Dracunculus medinensis</name>
    <name type="common">Guinea worm</name>
    <dbReference type="NCBI Taxonomy" id="318479"/>
    <lineage>
        <taxon>Eukaryota</taxon>
        <taxon>Metazoa</taxon>
        <taxon>Ecdysozoa</taxon>
        <taxon>Nematoda</taxon>
        <taxon>Chromadorea</taxon>
        <taxon>Rhabditida</taxon>
        <taxon>Spirurina</taxon>
        <taxon>Dracunculoidea</taxon>
        <taxon>Dracunculidae</taxon>
        <taxon>Dracunculus</taxon>
    </lineage>
</organism>
<dbReference type="SUPFAM" id="SSF109604">
    <property type="entry name" value="HD-domain/PDEase-like"/>
    <property type="match status" value="1"/>
</dbReference>
<dbReference type="InterPro" id="IPR006674">
    <property type="entry name" value="HD_domain"/>
</dbReference>
<comment type="similarity">
    <text evidence="5">Belongs to the HDDC2 family.</text>
</comment>
<evidence type="ECO:0000256" key="3">
    <source>
        <dbReference type="ARBA" id="ARBA00001941"/>
    </source>
</evidence>
<dbReference type="OrthoDB" id="10254258at2759"/>
<comment type="subunit">
    <text evidence="6">Homodimer.</text>
</comment>
<evidence type="ECO:0000256" key="5">
    <source>
        <dbReference type="ARBA" id="ARBA00009999"/>
    </source>
</evidence>
<evidence type="ECO:0000313" key="13">
    <source>
        <dbReference type="EMBL" id="VDN51376.1"/>
    </source>
</evidence>
<dbReference type="InterPro" id="IPR039356">
    <property type="entry name" value="YfbR/HDDC2"/>
</dbReference>
<dbReference type="InterPro" id="IPR003607">
    <property type="entry name" value="HD/PDEase_dom"/>
</dbReference>
<comment type="cofactor">
    <cofactor evidence="3">
        <name>Co(2+)</name>
        <dbReference type="ChEBI" id="CHEBI:48828"/>
    </cofactor>
</comment>
<evidence type="ECO:0000256" key="6">
    <source>
        <dbReference type="ARBA" id="ARBA00011738"/>
    </source>
</evidence>
<dbReference type="Proteomes" id="UP000274756">
    <property type="component" value="Unassembled WGS sequence"/>
</dbReference>
<evidence type="ECO:0000256" key="2">
    <source>
        <dbReference type="ARBA" id="ARBA00001936"/>
    </source>
</evidence>
<proteinExistence type="inferred from homology"/>
<keyword evidence="9" id="KW-0479">Metal-binding</keyword>
<evidence type="ECO:0000256" key="8">
    <source>
        <dbReference type="ARBA" id="ARBA00015933"/>
    </source>
</evidence>
<dbReference type="GO" id="GO:0046872">
    <property type="term" value="F:metal ion binding"/>
    <property type="evidence" value="ECO:0007669"/>
    <property type="project" value="UniProtKB-KW"/>
</dbReference>
<comment type="cofactor">
    <cofactor evidence="2">
        <name>Mn(2+)</name>
        <dbReference type="ChEBI" id="CHEBI:29035"/>
    </cofactor>
</comment>
<dbReference type="AlphaFoldDB" id="A0A0N4UGU7"/>
<dbReference type="STRING" id="318479.A0A0N4UGU7"/>
<comment type="catalytic activity">
    <reaction evidence="1">
        <text>a 2'-deoxyribonucleoside 5'-phosphate + H2O = a 2'-deoxyribonucleoside + phosphate</text>
        <dbReference type="Rhea" id="RHEA:36167"/>
        <dbReference type="ChEBI" id="CHEBI:15377"/>
        <dbReference type="ChEBI" id="CHEBI:18274"/>
        <dbReference type="ChEBI" id="CHEBI:43474"/>
        <dbReference type="ChEBI" id="CHEBI:65317"/>
        <dbReference type="EC" id="3.1.3.89"/>
    </reaction>
</comment>
<dbReference type="WBParaSite" id="DME_0000673501-mRNA-1">
    <property type="protein sequence ID" value="DME_0000673501-mRNA-1"/>
    <property type="gene ID" value="DME_0000673501"/>
</dbReference>
<reference evidence="13 15" key="2">
    <citation type="submission" date="2018-11" db="EMBL/GenBank/DDBJ databases">
        <authorList>
            <consortium name="Pathogen Informatics"/>
        </authorList>
    </citation>
    <scope>NUCLEOTIDE SEQUENCE [LARGE SCALE GENOMIC DNA]</scope>
</reference>